<feature type="coiled-coil region" evidence="1">
    <location>
        <begin position="1"/>
        <end position="84"/>
    </location>
</feature>
<evidence type="ECO:0000256" key="1">
    <source>
        <dbReference type="SAM" id="Coils"/>
    </source>
</evidence>
<dbReference type="SUPFAM" id="SSF58100">
    <property type="entry name" value="Bacterial hemolysins"/>
    <property type="match status" value="1"/>
</dbReference>
<dbReference type="OrthoDB" id="9228778at2759"/>
<keyword evidence="1" id="KW-0175">Coiled coil</keyword>
<dbReference type="Gene3D" id="1.20.5.340">
    <property type="match status" value="1"/>
</dbReference>
<name>A0A9Q0XMH4_9SAUR</name>
<gene>
    <name evidence="3" type="ORF">JRQ81_019490</name>
</gene>
<dbReference type="Proteomes" id="UP001142489">
    <property type="component" value="Unassembled WGS sequence"/>
</dbReference>
<keyword evidence="4" id="KW-1185">Reference proteome</keyword>
<dbReference type="EMBL" id="JAPFRF010000010">
    <property type="protein sequence ID" value="KAJ7319979.1"/>
    <property type="molecule type" value="Genomic_DNA"/>
</dbReference>
<comment type="caution">
    <text evidence="3">The sequence shown here is derived from an EMBL/GenBank/DDBJ whole genome shotgun (WGS) entry which is preliminary data.</text>
</comment>
<evidence type="ECO:0000313" key="3">
    <source>
        <dbReference type="EMBL" id="KAJ7319979.1"/>
    </source>
</evidence>
<proteinExistence type="predicted"/>
<evidence type="ECO:0000313" key="4">
    <source>
        <dbReference type="Proteomes" id="UP001142489"/>
    </source>
</evidence>
<feature type="compositionally biased region" description="Basic and acidic residues" evidence="2">
    <location>
        <begin position="225"/>
        <end position="238"/>
    </location>
</feature>
<reference evidence="3" key="1">
    <citation type="journal article" date="2023" name="DNA Res.">
        <title>Chromosome-level genome assembly of Phrynocephalus forsythii using third-generation DNA sequencing and Hi-C analysis.</title>
        <authorList>
            <person name="Qi Y."/>
            <person name="Zhao W."/>
            <person name="Zhao Y."/>
            <person name="Niu C."/>
            <person name="Cao S."/>
            <person name="Zhang Y."/>
        </authorList>
    </citation>
    <scope>NUCLEOTIDE SEQUENCE</scope>
    <source>
        <tissue evidence="3">Muscle</tissue>
    </source>
</reference>
<evidence type="ECO:0000256" key="2">
    <source>
        <dbReference type="SAM" id="MobiDB-lite"/>
    </source>
</evidence>
<feature type="region of interest" description="Disordered" evidence="2">
    <location>
        <begin position="225"/>
        <end position="253"/>
    </location>
</feature>
<sequence>MEEVKKELSKISEEIKGLALEIKEIRKDCQGFKDEFKTLKNELANVHSDLSKFYQRLDKIETLDKQNETNVNSYEKELEELRKKDIYLQGQGLCLNMYCCISVKIYWLELAKKKKVADLSPAPAELCRLCGAALGEEGTPPGAKRSYALPGLVQDGPLGPRGLAEATEMCTQECLVLGHSDNCWMPPTLGSYQQPKSPLSTFAPQKEWSKKDKLVNGHTLTRSWKEDSNRNQFSDRKQFGSGEGHFNPGNHMTDIPLANLKSYKQASGTVESLKENQL</sequence>
<accession>A0A9Q0XMH4</accession>
<protein>
    <submittedName>
        <fullName evidence="3">Uncharacterized protein</fullName>
    </submittedName>
</protein>
<organism evidence="3 4">
    <name type="scientific">Phrynocephalus forsythii</name>
    <dbReference type="NCBI Taxonomy" id="171643"/>
    <lineage>
        <taxon>Eukaryota</taxon>
        <taxon>Metazoa</taxon>
        <taxon>Chordata</taxon>
        <taxon>Craniata</taxon>
        <taxon>Vertebrata</taxon>
        <taxon>Euteleostomi</taxon>
        <taxon>Lepidosauria</taxon>
        <taxon>Squamata</taxon>
        <taxon>Bifurcata</taxon>
        <taxon>Unidentata</taxon>
        <taxon>Episquamata</taxon>
        <taxon>Toxicofera</taxon>
        <taxon>Iguania</taxon>
        <taxon>Acrodonta</taxon>
        <taxon>Agamidae</taxon>
        <taxon>Agaminae</taxon>
        <taxon>Phrynocephalus</taxon>
    </lineage>
</organism>
<dbReference type="AlphaFoldDB" id="A0A9Q0XMH4"/>